<dbReference type="InterPro" id="IPR019620">
    <property type="entry name" value="Metal-bd_prot_put"/>
</dbReference>
<proteinExistence type="predicted"/>
<dbReference type="AlphaFoldDB" id="D5EIZ4"/>
<evidence type="ECO:0000313" key="2">
    <source>
        <dbReference type="Proteomes" id="UP000000925"/>
    </source>
</evidence>
<accession>D5EIZ4</accession>
<dbReference type="Pfam" id="PF10678">
    <property type="entry name" value="DUF2492"/>
    <property type="match status" value="1"/>
</dbReference>
<keyword evidence="2" id="KW-1185">Reference proteome</keyword>
<dbReference type="EMBL" id="CP001998">
    <property type="protein sequence ID" value="ADE54393.1"/>
    <property type="molecule type" value="Genomic_DNA"/>
</dbReference>
<organism evidence="1 2">
    <name type="scientific">Coraliomargarita akajimensis (strain DSM 45221 / IAM 15411 / JCM 23193 / KCTC 12865 / 04OKA010-24)</name>
    <dbReference type="NCBI Taxonomy" id="583355"/>
    <lineage>
        <taxon>Bacteria</taxon>
        <taxon>Pseudomonadati</taxon>
        <taxon>Verrucomicrobiota</taxon>
        <taxon>Opitutia</taxon>
        <taxon>Puniceicoccales</taxon>
        <taxon>Coraliomargaritaceae</taxon>
        <taxon>Coraliomargarita</taxon>
    </lineage>
</organism>
<evidence type="ECO:0000313" key="1">
    <source>
        <dbReference type="EMBL" id="ADE54393.1"/>
    </source>
</evidence>
<sequence length="116" mass="13128">MQEYPRAFLHTFCTLAFIWLDLMTPAANSTTIIMELTHPKIHGHEVLEMMMAHGAPYSIISLEKAINEQFGEHARFHTCSAEDLSASQLINLLWEMGKFKGTPSAFTFDPSTKCDH</sequence>
<gene>
    <name evidence="1" type="ordered locus">Caka_1374</name>
</gene>
<dbReference type="HOGENOM" id="CLU_2092665_0_0_0"/>
<protein>
    <recommendedName>
        <fullName evidence="3">Metal-binding protein</fullName>
    </recommendedName>
</protein>
<reference evidence="1 2" key="1">
    <citation type="journal article" date="2010" name="Stand. Genomic Sci.">
        <title>Complete genome sequence of Coraliomargarita akajimensis type strain (04OKA010-24).</title>
        <authorList>
            <person name="Mavromatis K."/>
            <person name="Abt B."/>
            <person name="Brambilla E."/>
            <person name="Lapidus A."/>
            <person name="Copeland A."/>
            <person name="Deshpande S."/>
            <person name="Nolan M."/>
            <person name="Lucas S."/>
            <person name="Tice H."/>
            <person name="Cheng J.F."/>
            <person name="Han C."/>
            <person name="Detter J.C."/>
            <person name="Woyke T."/>
            <person name="Goodwin L."/>
            <person name="Pitluck S."/>
            <person name="Held B."/>
            <person name="Brettin T."/>
            <person name="Tapia R."/>
            <person name="Ivanova N."/>
            <person name="Mikhailova N."/>
            <person name="Pati A."/>
            <person name="Liolios K."/>
            <person name="Chen A."/>
            <person name="Palaniappan K."/>
            <person name="Land M."/>
            <person name="Hauser L."/>
            <person name="Chang Y.J."/>
            <person name="Jeffries C.D."/>
            <person name="Rohde M."/>
            <person name="Goker M."/>
            <person name="Bristow J."/>
            <person name="Eisen J.A."/>
            <person name="Markowitz V."/>
            <person name="Hugenholtz P."/>
            <person name="Klenk H.P."/>
            <person name="Kyrpides N.C."/>
        </authorList>
    </citation>
    <scope>NUCLEOTIDE SEQUENCE [LARGE SCALE GENOMIC DNA]</scope>
    <source>
        <strain evidence="2">DSM 45221 / IAM 15411 / JCM 23193 / KCTC 12865</strain>
    </source>
</reference>
<name>D5EIZ4_CORAD</name>
<dbReference type="Proteomes" id="UP000000925">
    <property type="component" value="Chromosome"/>
</dbReference>
<dbReference type="KEGG" id="caa:Caka_1374"/>
<dbReference type="NCBIfam" id="TIGR03853">
    <property type="entry name" value="matur_matur"/>
    <property type="match status" value="1"/>
</dbReference>
<evidence type="ECO:0008006" key="3">
    <source>
        <dbReference type="Google" id="ProtNLM"/>
    </source>
</evidence>
<dbReference type="eggNOG" id="ENOG50333JI">
    <property type="taxonomic scope" value="Bacteria"/>
</dbReference>